<dbReference type="AlphaFoldDB" id="A0A9P7J4R8"/>
<keyword evidence="2 4" id="KW-1133">Transmembrane helix</keyword>
<evidence type="ECO:0000256" key="2">
    <source>
        <dbReference type="ARBA" id="ARBA00022989"/>
    </source>
</evidence>
<evidence type="ECO:0000256" key="1">
    <source>
        <dbReference type="ARBA" id="ARBA00022692"/>
    </source>
</evidence>
<dbReference type="GO" id="GO:0005524">
    <property type="term" value="F:ATP binding"/>
    <property type="evidence" value="ECO:0007669"/>
    <property type="project" value="InterPro"/>
</dbReference>
<dbReference type="GeneID" id="64631268"/>
<gene>
    <name evidence="5" type="ORF">BJ212DRAFT_1397678</name>
</gene>
<dbReference type="Proteomes" id="UP000807769">
    <property type="component" value="Unassembled WGS sequence"/>
</dbReference>
<dbReference type="GO" id="GO:0016020">
    <property type="term" value="C:membrane"/>
    <property type="evidence" value="ECO:0007669"/>
    <property type="project" value="InterPro"/>
</dbReference>
<organism evidence="5 6">
    <name type="scientific">Suillus subaureus</name>
    <dbReference type="NCBI Taxonomy" id="48587"/>
    <lineage>
        <taxon>Eukaryota</taxon>
        <taxon>Fungi</taxon>
        <taxon>Dikarya</taxon>
        <taxon>Basidiomycota</taxon>
        <taxon>Agaricomycotina</taxon>
        <taxon>Agaricomycetes</taxon>
        <taxon>Agaricomycetidae</taxon>
        <taxon>Boletales</taxon>
        <taxon>Suillineae</taxon>
        <taxon>Suillaceae</taxon>
        <taxon>Suillus</taxon>
    </lineage>
</organism>
<evidence type="ECO:0000256" key="4">
    <source>
        <dbReference type="SAM" id="Phobius"/>
    </source>
</evidence>
<sequence>MSFNRILALSLSWHMKCNTGELLRILDKGSAINRVSELIWFMVIPALVDICAAHVVFIVRFEPALGVVVRVVMESYIWANITLTSYVW</sequence>
<accession>A0A9P7J4R8</accession>
<evidence type="ECO:0000256" key="3">
    <source>
        <dbReference type="ARBA" id="ARBA00023136"/>
    </source>
</evidence>
<dbReference type="InterPro" id="IPR036640">
    <property type="entry name" value="ABC1_TM_sf"/>
</dbReference>
<dbReference type="EMBL" id="JABBWG010000078">
    <property type="protein sequence ID" value="KAG1802462.1"/>
    <property type="molecule type" value="Genomic_DNA"/>
</dbReference>
<reference evidence="5" key="1">
    <citation type="journal article" date="2020" name="New Phytol.">
        <title>Comparative genomics reveals dynamic genome evolution in host specialist ectomycorrhizal fungi.</title>
        <authorList>
            <person name="Lofgren L.A."/>
            <person name="Nguyen N.H."/>
            <person name="Vilgalys R."/>
            <person name="Ruytinx J."/>
            <person name="Liao H.L."/>
            <person name="Branco S."/>
            <person name="Kuo A."/>
            <person name="LaButti K."/>
            <person name="Lipzen A."/>
            <person name="Andreopoulos W."/>
            <person name="Pangilinan J."/>
            <person name="Riley R."/>
            <person name="Hundley H."/>
            <person name="Na H."/>
            <person name="Barry K."/>
            <person name="Grigoriev I.V."/>
            <person name="Stajich J.E."/>
            <person name="Kennedy P.G."/>
        </authorList>
    </citation>
    <scope>NUCLEOTIDE SEQUENCE</scope>
    <source>
        <strain evidence="5">MN1</strain>
    </source>
</reference>
<protein>
    <submittedName>
        <fullName evidence="5">Uncharacterized protein</fullName>
    </submittedName>
</protein>
<dbReference type="Gene3D" id="1.20.1560.10">
    <property type="entry name" value="ABC transporter type 1, transmembrane domain"/>
    <property type="match status" value="1"/>
</dbReference>
<keyword evidence="3 4" id="KW-0472">Membrane</keyword>
<dbReference type="RefSeq" id="XP_041186281.1">
    <property type="nucleotide sequence ID" value="XM_041337252.1"/>
</dbReference>
<keyword evidence="6" id="KW-1185">Reference proteome</keyword>
<keyword evidence="1 4" id="KW-0812">Transmembrane</keyword>
<dbReference type="SUPFAM" id="SSF90123">
    <property type="entry name" value="ABC transporter transmembrane region"/>
    <property type="match status" value="1"/>
</dbReference>
<name>A0A9P7J4R8_9AGAM</name>
<comment type="caution">
    <text evidence="5">The sequence shown here is derived from an EMBL/GenBank/DDBJ whole genome shotgun (WGS) entry which is preliminary data.</text>
</comment>
<evidence type="ECO:0000313" key="6">
    <source>
        <dbReference type="Proteomes" id="UP000807769"/>
    </source>
</evidence>
<dbReference type="OrthoDB" id="2688084at2759"/>
<feature type="transmembrane region" description="Helical" evidence="4">
    <location>
        <begin position="38"/>
        <end position="61"/>
    </location>
</feature>
<evidence type="ECO:0000313" key="5">
    <source>
        <dbReference type="EMBL" id="KAG1802462.1"/>
    </source>
</evidence>
<proteinExistence type="predicted"/>